<dbReference type="AlphaFoldDB" id="A0A183LKR3"/>
<keyword evidence="3" id="KW-1185">Reference proteome</keyword>
<gene>
    <name evidence="2" type="ORF">SMRZ_LOCUS4388</name>
</gene>
<proteinExistence type="predicted"/>
<reference evidence="2 3" key="1">
    <citation type="submission" date="2018-11" db="EMBL/GenBank/DDBJ databases">
        <authorList>
            <consortium name="Pathogen Informatics"/>
        </authorList>
    </citation>
    <scope>NUCLEOTIDE SEQUENCE [LARGE SCALE GENOMIC DNA]</scope>
    <source>
        <strain evidence="2 3">Zambia</strain>
    </source>
</reference>
<dbReference type="EMBL" id="UZAI01001395">
    <property type="protein sequence ID" value="VDO61445.1"/>
    <property type="molecule type" value="Genomic_DNA"/>
</dbReference>
<protein>
    <submittedName>
        <fullName evidence="2">Uncharacterized protein</fullName>
    </submittedName>
</protein>
<sequence length="47" mass="5425">MPRNGDRLEKNEQELNGTRKEGPGQSGLDNAGRRPMLRWEQQAYIIN</sequence>
<dbReference type="Proteomes" id="UP000277204">
    <property type="component" value="Unassembled WGS sequence"/>
</dbReference>
<feature type="region of interest" description="Disordered" evidence="1">
    <location>
        <begin position="1"/>
        <end position="35"/>
    </location>
</feature>
<name>A0A183LKR3_9TREM</name>
<accession>A0A183LKR3</accession>
<evidence type="ECO:0000256" key="1">
    <source>
        <dbReference type="SAM" id="MobiDB-lite"/>
    </source>
</evidence>
<evidence type="ECO:0000313" key="3">
    <source>
        <dbReference type="Proteomes" id="UP000277204"/>
    </source>
</evidence>
<evidence type="ECO:0000313" key="2">
    <source>
        <dbReference type="EMBL" id="VDO61445.1"/>
    </source>
</evidence>
<organism evidence="2 3">
    <name type="scientific">Schistosoma margrebowiei</name>
    <dbReference type="NCBI Taxonomy" id="48269"/>
    <lineage>
        <taxon>Eukaryota</taxon>
        <taxon>Metazoa</taxon>
        <taxon>Spiralia</taxon>
        <taxon>Lophotrochozoa</taxon>
        <taxon>Platyhelminthes</taxon>
        <taxon>Trematoda</taxon>
        <taxon>Digenea</taxon>
        <taxon>Strigeidida</taxon>
        <taxon>Schistosomatoidea</taxon>
        <taxon>Schistosomatidae</taxon>
        <taxon>Schistosoma</taxon>
    </lineage>
</organism>
<feature type="compositionally biased region" description="Basic and acidic residues" evidence="1">
    <location>
        <begin position="1"/>
        <end position="22"/>
    </location>
</feature>